<accession>A0ACB7CDT2</accession>
<dbReference type="EMBL" id="JABTEG010000002">
    <property type="protein sequence ID" value="KAG4305811.1"/>
    <property type="molecule type" value="Genomic_DNA"/>
</dbReference>
<gene>
    <name evidence="1" type="ORF">PORY_000721</name>
</gene>
<dbReference type="Proteomes" id="UP000768646">
    <property type="component" value="Unassembled WGS sequence"/>
</dbReference>
<keyword evidence="2" id="KW-1185">Reference proteome</keyword>
<evidence type="ECO:0000313" key="1">
    <source>
        <dbReference type="EMBL" id="KAG4305811.1"/>
    </source>
</evidence>
<comment type="caution">
    <text evidence="1">The sequence shown here is derived from an EMBL/GenBank/DDBJ whole genome shotgun (WGS) entry which is preliminary data.</text>
</comment>
<evidence type="ECO:0000313" key="2">
    <source>
        <dbReference type="Proteomes" id="UP000768646"/>
    </source>
</evidence>
<reference evidence="1 2" key="1">
    <citation type="journal article" date="2021" name="Commun. Biol.">
        <title>Genomic insights into the host specific adaptation of the Pneumocystis genus.</title>
        <authorList>
            <person name="Cisse O.H."/>
            <person name="Ma L."/>
            <person name="Dekker J.P."/>
            <person name="Khil P.P."/>
            <person name="Youn J.-H."/>
            <person name="Brenchley J.M."/>
            <person name="Blair R."/>
            <person name="Pahar B."/>
            <person name="Chabe M."/>
            <person name="Van Rompay K.K.A."/>
            <person name="Keesler R."/>
            <person name="Sukura A."/>
            <person name="Hirsch V."/>
            <person name="Kutty G."/>
            <person name="Liu Y."/>
            <person name="Peng L."/>
            <person name="Chen J."/>
            <person name="Song J."/>
            <person name="Weissenbacher-Lang C."/>
            <person name="Xu J."/>
            <person name="Upham N.S."/>
            <person name="Stajich J.E."/>
            <person name="Cuomo C.A."/>
            <person name="Cushion M.T."/>
            <person name="Kovacs J.A."/>
        </authorList>
    </citation>
    <scope>NUCLEOTIDE SEQUENCE [LARGE SCALE GENOMIC DNA]</scope>
    <source>
        <strain evidence="1 2">RABM</strain>
    </source>
</reference>
<sequence>MPEGASTREKTKYASMLATLHQGISGIIGKNIDSVFVNSKEEIYDALIEKKTEEKQRTKDVRVGLQACEGGCSRGSRKGHPLSLKVSEAARASVEKLSGGEAAFNFVQLVGGFEKANDMSTETLNLEMTAFTEPDDIQHVLSSASPRYSIYSWTHLYNDSMVTSNTSTIKERMLYSSMCLSALSVIEQWIRIDKKIETDDLIDINKTMLYSILHPSVEKKDKLFLKPKRPGK</sequence>
<proteinExistence type="predicted"/>
<organism evidence="1 2">
    <name type="scientific">Pneumocystis oryctolagi</name>
    <dbReference type="NCBI Taxonomy" id="42067"/>
    <lineage>
        <taxon>Eukaryota</taxon>
        <taxon>Fungi</taxon>
        <taxon>Dikarya</taxon>
        <taxon>Ascomycota</taxon>
        <taxon>Taphrinomycotina</taxon>
        <taxon>Pneumocystomycetes</taxon>
        <taxon>Pneumocystaceae</taxon>
        <taxon>Pneumocystis</taxon>
    </lineage>
</organism>
<name>A0ACB7CDT2_9ASCO</name>
<protein>
    <submittedName>
        <fullName evidence="1">Uncharacterized protein</fullName>
    </submittedName>
</protein>